<keyword evidence="3" id="KW-0847">Vitamin C</keyword>
<dbReference type="AlphaFoldDB" id="I3SMX6"/>
<dbReference type="Gene3D" id="2.60.120.330">
    <property type="entry name" value="B-lactam Antibiotic, Isopenicillin N Synthase, Chain"/>
    <property type="match status" value="1"/>
</dbReference>
<evidence type="ECO:0000313" key="7">
    <source>
        <dbReference type="EMBL" id="AFK41618.1"/>
    </source>
</evidence>
<dbReference type="PROSITE" id="PS51471">
    <property type="entry name" value="FE2OG_OXY"/>
    <property type="match status" value="1"/>
</dbReference>
<organism evidence="7">
    <name type="scientific">Lotus japonicus</name>
    <name type="common">Lotus corniculatus var. japonicus</name>
    <dbReference type="NCBI Taxonomy" id="34305"/>
    <lineage>
        <taxon>Eukaryota</taxon>
        <taxon>Viridiplantae</taxon>
        <taxon>Streptophyta</taxon>
        <taxon>Embryophyta</taxon>
        <taxon>Tracheophyta</taxon>
        <taxon>Spermatophyta</taxon>
        <taxon>Magnoliopsida</taxon>
        <taxon>eudicotyledons</taxon>
        <taxon>Gunneridae</taxon>
        <taxon>Pentapetalae</taxon>
        <taxon>rosids</taxon>
        <taxon>fabids</taxon>
        <taxon>Fabales</taxon>
        <taxon>Fabaceae</taxon>
        <taxon>Papilionoideae</taxon>
        <taxon>50 kb inversion clade</taxon>
        <taxon>NPAAA clade</taxon>
        <taxon>Hologalegina</taxon>
        <taxon>robinioid clade</taxon>
        <taxon>Loteae</taxon>
        <taxon>Lotus</taxon>
    </lineage>
</organism>
<evidence type="ECO:0000256" key="1">
    <source>
        <dbReference type="ARBA" id="ARBA00008056"/>
    </source>
</evidence>
<dbReference type="EMBL" id="BT141824">
    <property type="protein sequence ID" value="AFK41618.1"/>
    <property type="molecule type" value="mRNA"/>
</dbReference>
<dbReference type="GO" id="GO:0031418">
    <property type="term" value="F:L-ascorbic acid binding"/>
    <property type="evidence" value="ECO:0007669"/>
    <property type="project" value="UniProtKB-KW"/>
</dbReference>
<dbReference type="InterPro" id="IPR044861">
    <property type="entry name" value="IPNS-like_FE2OG_OXY"/>
</dbReference>
<sequence>MESLDQRLVSSWFHGHSSVPPTYVQPLESRPGCRFMSPSCMSIPVIDLGDRHNDRADTIKHILKASEQYGFFQVINHRVSKDLVEETLNVFKEFRAMPPKEKVNECSKDPIGRCKMYTSSENYEKDAIKYWKDSLTHPCPPSGEYMQYWPDKPTKYREVVGKYTQEMRKLGHEILELLSEGLGLDPSYFHGKLSKNPQVLQHHYPPCPEPSLTLGIAKHRDTSIITILLQEQDVQGLQVLKDGEWLRVDPIPNAFVVNIGLLLQVISNGRLVGAEHRVVTNSTMARTSVAYFIYPSLKTIIEPAQCLLNNGTTLPMYKSMPFGEFRTSFLAKFPKFEEELRFKWKNVNDAR</sequence>
<evidence type="ECO:0000256" key="4">
    <source>
        <dbReference type="ARBA" id="ARBA00023004"/>
    </source>
</evidence>
<dbReference type="Pfam" id="PF03171">
    <property type="entry name" value="2OG-FeII_Oxy"/>
    <property type="match status" value="1"/>
</dbReference>
<dbReference type="Pfam" id="PF14226">
    <property type="entry name" value="DIOX_N"/>
    <property type="match status" value="1"/>
</dbReference>
<dbReference type="GO" id="GO:0016491">
    <property type="term" value="F:oxidoreductase activity"/>
    <property type="evidence" value="ECO:0007669"/>
    <property type="project" value="UniProtKB-KW"/>
</dbReference>
<keyword evidence="4 5" id="KW-0408">Iron</keyword>
<dbReference type="InterPro" id="IPR005123">
    <property type="entry name" value="Oxoglu/Fe-dep_dioxygenase_dom"/>
</dbReference>
<accession>I3SMX6</accession>
<feature type="domain" description="Fe2OG dioxygenase" evidence="6">
    <location>
        <begin position="195"/>
        <end position="295"/>
    </location>
</feature>
<protein>
    <recommendedName>
        <fullName evidence="6">Fe2OG dioxygenase domain-containing protein</fullName>
    </recommendedName>
</protein>
<keyword evidence="2 5" id="KW-0479">Metal-binding</keyword>
<dbReference type="GO" id="GO:0046872">
    <property type="term" value="F:metal ion binding"/>
    <property type="evidence" value="ECO:0007669"/>
    <property type="project" value="UniProtKB-KW"/>
</dbReference>
<name>I3SMX6_LOTJA</name>
<dbReference type="SUPFAM" id="SSF51197">
    <property type="entry name" value="Clavaminate synthase-like"/>
    <property type="match status" value="1"/>
</dbReference>
<dbReference type="PANTHER" id="PTHR47991">
    <property type="entry name" value="OXOGLUTARATE/IRON-DEPENDENT DIOXYGENASE"/>
    <property type="match status" value="1"/>
</dbReference>
<dbReference type="InterPro" id="IPR050295">
    <property type="entry name" value="Plant_2OG-oxidoreductases"/>
</dbReference>
<comment type="similarity">
    <text evidence="1 5">Belongs to the iron/ascorbate-dependent oxidoreductase family.</text>
</comment>
<proteinExistence type="evidence at transcript level"/>
<dbReference type="InterPro" id="IPR027443">
    <property type="entry name" value="IPNS-like_sf"/>
</dbReference>
<evidence type="ECO:0000256" key="5">
    <source>
        <dbReference type="RuleBase" id="RU003682"/>
    </source>
</evidence>
<evidence type="ECO:0000256" key="3">
    <source>
        <dbReference type="ARBA" id="ARBA00022896"/>
    </source>
</evidence>
<reference evidence="7" key="1">
    <citation type="submission" date="2012-05" db="EMBL/GenBank/DDBJ databases">
        <authorList>
            <person name="Krishnakumar V."/>
            <person name="Cheung F."/>
            <person name="Xiao Y."/>
            <person name="Chan A."/>
            <person name="Moskal W.A."/>
            <person name="Town C.D."/>
        </authorList>
    </citation>
    <scope>NUCLEOTIDE SEQUENCE</scope>
</reference>
<keyword evidence="5" id="KW-0560">Oxidoreductase</keyword>
<dbReference type="InterPro" id="IPR026992">
    <property type="entry name" value="DIOX_N"/>
</dbReference>
<evidence type="ECO:0000259" key="6">
    <source>
        <dbReference type="PROSITE" id="PS51471"/>
    </source>
</evidence>
<evidence type="ECO:0000256" key="2">
    <source>
        <dbReference type="ARBA" id="ARBA00022723"/>
    </source>
</evidence>